<dbReference type="PATRIC" id="fig|2162.10.peg.2083"/>
<keyword evidence="5" id="KW-1185">Reference proteome</keyword>
<reference evidence="3" key="3">
    <citation type="submission" date="2014-09" db="EMBL/GenBank/DDBJ databases">
        <authorList>
            <person name="Bishop-Lilly K.A."/>
            <person name="Broomall S.M."/>
            <person name="Chain P.S."/>
            <person name="Chertkov O."/>
            <person name="Coyne S.R."/>
            <person name="Daligault H.E."/>
            <person name="Davenport K.W."/>
            <person name="Erkkila T."/>
            <person name="Frey K.G."/>
            <person name="Gibbons H.S."/>
            <person name="Gu W."/>
            <person name="Jaissle J."/>
            <person name="Johnson S.L."/>
            <person name="Koroleva G.I."/>
            <person name="Ladner J.T."/>
            <person name="Lo C.-C."/>
            <person name="Minogue T.D."/>
            <person name="Munk C."/>
            <person name="Palacios G.F."/>
            <person name="Redden C.L."/>
            <person name="Rosenzweig C.N."/>
            <person name="Scholz M.B."/>
            <person name="Teshima H."/>
            <person name="Xu Y."/>
        </authorList>
    </citation>
    <scope>NUCLEOTIDE SEQUENCE</scope>
    <source>
        <strain evidence="3">Mb9</strain>
    </source>
</reference>
<evidence type="ECO:0000313" key="1">
    <source>
        <dbReference type="EMBL" id="AIS31768.1"/>
    </source>
</evidence>
<evidence type="ECO:0000313" key="2">
    <source>
        <dbReference type="EMBL" id="CEA13274.1"/>
    </source>
</evidence>
<dbReference type="RefSeq" id="WP_048072505.1">
    <property type="nucleotide sequence ID" value="NZ_CP006933.1"/>
</dbReference>
<dbReference type="EMBL" id="LN734822">
    <property type="protein sequence ID" value="CEL25632.1"/>
    <property type="molecule type" value="Genomic_DNA"/>
</dbReference>
<evidence type="ECO:0000313" key="5">
    <source>
        <dbReference type="Proteomes" id="UP000062768"/>
    </source>
</evidence>
<dbReference type="GeneID" id="26740238"/>
<dbReference type="EMBL" id="JADIIL010000001">
    <property type="protein sequence ID" value="MBF4473841.1"/>
    <property type="molecule type" value="Genomic_DNA"/>
</dbReference>
<name>A0A090I2U7_METFO</name>
<evidence type="ECO:0000313" key="4">
    <source>
        <dbReference type="EMBL" id="MBF4473841.1"/>
    </source>
</evidence>
<reference evidence="4" key="4">
    <citation type="submission" date="2020-10" db="EMBL/GenBank/DDBJ databases">
        <title>Dehalococcoides mccartyi of a TCE/Cr reducing biochatode.</title>
        <authorList>
            <person name="Matturro B."/>
        </authorList>
    </citation>
    <scope>NUCLEOTIDE SEQUENCE</scope>
    <source>
        <strain evidence="4">Bin2</strain>
    </source>
</reference>
<dbReference type="KEGG" id="mfc:BRM9_0951"/>
<dbReference type="Proteomes" id="UP000062768">
    <property type="component" value="Chromosome I"/>
</dbReference>
<proteinExistence type="predicted"/>
<dbReference type="OrthoDB" id="82308at2157"/>
<dbReference type="STRING" id="2162.BRM9_0951"/>
<reference evidence="2" key="2">
    <citation type="submission" date="2014-08" db="EMBL/GenBank/DDBJ databases">
        <authorList>
            <person name="Wibberg D."/>
        </authorList>
    </citation>
    <scope>NUCLEOTIDE SEQUENCE</scope>
</reference>
<organism evidence="2">
    <name type="scientific">Methanobacterium formicicum</name>
    <dbReference type="NCBI Taxonomy" id="2162"/>
    <lineage>
        <taxon>Archaea</taxon>
        <taxon>Methanobacteriati</taxon>
        <taxon>Methanobacteriota</taxon>
        <taxon>Methanomada group</taxon>
        <taxon>Methanobacteria</taxon>
        <taxon>Methanobacteriales</taxon>
        <taxon>Methanobacteriaceae</taxon>
        <taxon>Methanobacterium</taxon>
    </lineage>
</organism>
<dbReference type="AlphaFoldDB" id="A0A090I2U7"/>
<dbReference type="Proteomes" id="UP000029661">
    <property type="component" value="Chromosome"/>
</dbReference>
<evidence type="ECO:0000313" key="3">
    <source>
        <dbReference type="EMBL" id="CEL25632.1"/>
    </source>
</evidence>
<reference evidence="1" key="1">
    <citation type="submission" date="2013-12" db="EMBL/GenBank/DDBJ databases">
        <title>The complete genome sequence of Methanobacterium sp. BRM9.</title>
        <authorList>
            <consortium name="Pastoral Greenhouse Gas Research Consortium"/>
            <person name="Kelly W.J."/>
            <person name="Leahy S.C."/>
            <person name="Perry R."/>
            <person name="Li D."/>
            <person name="Altermann E."/>
            <person name="Lambie S.C."/>
            <person name="Attwood G.T."/>
        </authorList>
    </citation>
    <scope>NUCLEOTIDE SEQUENCE [LARGE SCALE GENOMIC DNA]</scope>
    <source>
        <strain evidence="1">BRM9</strain>
    </source>
</reference>
<accession>A0A090I2U7</accession>
<sequence length="184" mass="21092">MNIIYTSPMCQEVVRLAGVSPYTVKKDNNFDGADLAIVLSETATEVPAIKVKLNTFKQIFDSVDLISNHLGTEKLNMRDWERVYSSHIRPAKGKIDERKKIKVKVYSNFIREIVEDMGFSVVTEEPDFLVFPDYMEDNKDVGKEIEFMGSRAVKIPSHKDAPLNPLERAKLRYHILESRLCTKP</sequence>
<gene>
    <name evidence="1" type="ORF">BRM9_0951</name>
    <name evidence="2" type="ORF">DSM1535_0921</name>
    <name evidence="4" type="ORF">ISP06_00005</name>
    <name evidence="3" type="ORF">MB9_2005</name>
</gene>
<dbReference type="Proteomes" id="UP000606900">
    <property type="component" value="Unassembled WGS sequence"/>
</dbReference>
<dbReference type="KEGG" id="mfi:DSM1535_0921"/>
<protein>
    <submittedName>
        <fullName evidence="2">Uncharacterized protein</fullName>
    </submittedName>
</protein>
<dbReference type="EMBL" id="LN515531">
    <property type="protein sequence ID" value="CEA13274.1"/>
    <property type="molecule type" value="Genomic_DNA"/>
</dbReference>
<dbReference type="EMBL" id="CP006933">
    <property type="protein sequence ID" value="AIS31768.1"/>
    <property type="molecule type" value="Genomic_DNA"/>
</dbReference>